<dbReference type="PROSITE" id="PS51806">
    <property type="entry name" value="DOG1"/>
    <property type="match status" value="1"/>
</dbReference>
<name>A0A835MEZ0_9MAGN</name>
<dbReference type="InterPro" id="IPR051886">
    <property type="entry name" value="Seed_Dev/Stress_Resp_Reg"/>
</dbReference>
<keyword evidence="3" id="KW-1185">Reference proteome</keyword>
<dbReference type="PANTHER" id="PTHR46354:SF7">
    <property type="entry name" value="PROTEIN DOG1-LIKE 1"/>
    <property type="match status" value="1"/>
</dbReference>
<dbReference type="InterPro" id="IPR025422">
    <property type="entry name" value="TGA_domain"/>
</dbReference>
<organism evidence="2 3">
    <name type="scientific">Coptis chinensis</name>
    <dbReference type="NCBI Taxonomy" id="261450"/>
    <lineage>
        <taxon>Eukaryota</taxon>
        <taxon>Viridiplantae</taxon>
        <taxon>Streptophyta</taxon>
        <taxon>Embryophyta</taxon>
        <taxon>Tracheophyta</taxon>
        <taxon>Spermatophyta</taxon>
        <taxon>Magnoliopsida</taxon>
        <taxon>Ranunculales</taxon>
        <taxon>Ranunculaceae</taxon>
        <taxon>Coptidoideae</taxon>
        <taxon>Coptis</taxon>
    </lineage>
</organism>
<evidence type="ECO:0000313" key="3">
    <source>
        <dbReference type="Proteomes" id="UP000631114"/>
    </source>
</evidence>
<feature type="domain" description="DOG1" evidence="1">
    <location>
        <begin position="1"/>
        <end position="65"/>
    </location>
</feature>
<dbReference type="EMBL" id="JADFTS010000002">
    <property type="protein sequence ID" value="KAF9621311.1"/>
    <property type="molecule type" value="Genomic_DNA"/>
</dbReference>
<dbReference type="GO" id="GO:0043565">
    <property type="term" value="F:sequence-specific DNA binding"/>
    <property type="evidence" value="ECO:0007669"/>
    <property type="project" value="InterPro"/>
</dbReference>
<dbReference type="PANTHER" id="PTHR46354">
    <property type="entry name" value="DOG1 DOMAIN-CONTAINING PROTEIN"/>
    <property type="match status" value="1"/>
</dbReference>
<dbReference type="GO" id="GO:0006351">
    <property type="term" value="P:DNA-templated transcription"/>
    <property type="evidence" value="ECO:0007669"/>
    <property type="project" value="InterPro"/>
</dbReference>
<proteinExistence type="predicted"/>
<sequence>MHRYHALEEHALALSRVLEDADMLRLNTVKELINILTPLQAVDFLAAAKKLYLSMHEWGQRKYINCQN</sequence>
<gene>
    <name evidence="2" type="ORF">IFM89_019397</name>
</gene>
<reference evidence="2 3" key="1">
    <citation type="submission" date="2020-10" db="EMBL/GenBank/DDBJ databases">
        <title>The Coptis chinensis genome and diversification of protoberbering-type alkaloids.</title>
        <authorList>
            <person name="Wang B."/>
            <person name="Shu S."/>
            <person name="Song C."/>
            <person name="Liu Y."/>
        </authorList>
    </citation>
    <scope>NUCLEOTIDE SEQUENCE [LARGE SCALE GENOMIC DNA]</scope>
    <source>
        <strain evidence="2">HL-2020</strain>
        <tissue evidence="2">Leaf</tissue>
    </source>
</reference>
<protein>
    <recommendedName>
        <fullName evidence="1">DOG1 domain-containing protein</fullName>
    </recommendedName>
</protein>
<dbReference type="Proteomes" id="UP000631114">
    <property type="component" value="Unassembled WGS sequence"/>
</dbReference>
<dbReference type="OrthoDB" id="542841at2759"/>
<dbReference type="AlphaFoldDB" id="A0A835MEZ0"/>
<evidence type="ECO:0000259" key="1">
    <source>
        <dbReference type="PROSITE" id="PS51806"/>
    </source>
</evidence>
<evidence type="ECO:0000313" key="2">
    <source>
        <dbReference type="EMBL" id="KAF9621311.1"/>
    </source>
</evidence>
<comment type="caution">
    <text evidence="2">The sequence shown here is derived from an EMBL/GenBank/DDBJ whole genome shotgun (WGS) entry which is preliminary data.</text>
</comment>
<accession>A0A835MEZ0</accession>